<name>A4AB97_9GAMM</name>
<dbReference type="Proteomes" id="UP000019205">
    <property type="component" value="Chromosome"/>
</dbReference>
<gene>
    <name evidence="1" type="ORF">KT71_06489</name>
</gene>
<reference evidence="1 2" key="2">
    <citation type="journal article" date="2009" name="PLoS ONE">
        <title>The photosynthetic apparatus and its regulation in the aerobic gammaproteobacterium Congregibacter litoralis gen. nov., sp. nov.</title>
        <authorList>
            <person name="Spring S."/>
            <person name="Lunsdorf H."/>
            <person name="Fuchs B.M."/>
            <person name="Tindall B.J."/>
        </authorList>
    </citation>
    <scope>NUCLEOTIDE SEQUENCE [LARGE SCALE GENOMIC DNA]</scope>
    <source>
        <strain evidence="1">KT71</strain>
    </source>
</reference>
<comment type="caution">
    <text evidence="1">The sequence shown here is derived from an EMBL/GenBank/DDBJ whole genome shotgun (WGS) entry which is preliminary data.</text>
</comment>
<dbReference type="AlphaFoldDB" id="A4AB97"/>
<dbReference type="OrthoDB" id="5600613at2"/>
<protein>
    <submittedName>
        <fullName evidence="1">Uncharacterized protein</fullName>
    </submittedName>
</protein>
<proteinExistence type="predicted"/>
<evidence type="ECO:0000313" key="1">
    <source>
        <dbReference type="EMBL" id="EAQ96651.1"/>
    </source>
</evidence>
<dbReference type="HOGENOM" id="CLU_159999_0_0_6"/>
<dbReference type="STRING" id="314285.KT71_06489"/>
<dbReference type="Pfam" id="PF20090">
    <property type="entry name" value="DUF6482"/>
    <property type="match status" value="1"/>
</dbReference>
<organism evidence="1 2">
    <name type="scientific">Congregibacter litoralis KT71</name>
    <dbReference type="NCBI Taxonomy" id="314285"/>
    <lineage>
        <taxon>Bacteria</taxon>
        <taxon>Pseudomonadati</taxon>
        <taxon>Pseudomonadota</taxon>
        <taxon>Gammaproteobacteria</taxon>
        <taxon>Cellvibrionales</taxon>
        <taxon>Halieaceae</taxon>
        <taxon>Congregibacter</taxon>
    </lineage>
</organism>
<evidence type="ECO:0000313" key="2">
    <source>
        <dbReference type="Proteomes" id="UP000019205"/>
    </source>
</evidence>
<dbReference type="RefSeq" id="WP_008293719.1">
    <property type="nucleotide sequence ID" value="NZ_CM002299.1"/>
</dbReference>
<sequence>MKATLKELKSRTINRIVVESVDLSLYIAHAEVTEGRLLITEGDGKPLKTRNLLDMKSALAGFRGADMVLVQRSPYDEMVGHAFASTDNAMEISLAPGFESLPLWEH</sequence>
<accession>A4AB97</accession>
<reference evidence="1 2" key="1">
    <citation type="journal article" date="2007" name="Proc. Natl. Acad. Sci. U.S.A.">
        <title>Characterization of a marine gammaproteobacterium capable of aerobic anoxygenic photosynthesis.</title>
        <authorList>
            <person name="Fuchs B.M."/>
            <person name="Spring S."/>
            <person name="Teeling H."/>
            <person name="Quast C."/>
            <person name="Wulf J."/>
            <person name="Schattenhofer M."/>
            <person name="Yan S."/>
            <person name="Ferriera S."/>
            <person name="Johnson J."/>
            <person name="Glockner F.O."/>
            <person name="Amann R."/>
        </authorList>
    </citation>
    <scope>NUCLEOTIDE SEQUENCE [LARGE SCALE GENOMIC DNA]</scope>
    <source>
        <strain evidence="1">KT71</strain>
    </source>
</reference>
<dbReference type="eggNOG" id="ENOG5033N3B">
    <property type="taxonomic scope" value="Bacteria"/>
</dbReference>
<dbReference type="InterPro" id="IPR045508">
    <property type="entry name" value="DUF6482"/>
</dbReference>
<dbReference type="EMBL" id="AAOA02000004">
    <property type="protein sequence ID" value="EAQ96651.1"/>
    <property type="molecule type" value="Genomic_DNA"/>
</dbReference>
<keyword evidence="2" id="KW-1185">Reference proteome</keyword>